<keyword evidence="1" id="KW-0472">Membrane</keyword>
<keyword evidence="1" id="KW-0812">Transmembrane</keyword>
<dbReference type="AlphaFoldDB" id="U3P730"/>
<keyword evidence="3" id="KW-1185">Reference proteome</keyword>
<keyword evidence="1" id="KW-1133">Transmembrane helix</keyword>
<dbReference type="Proteomes" id="UP000016743">
    <property type="component" value="Chromosome"/>
</dbReference>
<dbReference type="RefSeq" id="WP_021755592.1">
    <property type="nucleotide sequence ID" value="NC_022438.1"/>
</dbReference>
<reference evidence="2 3" key="1">
    <citation type="journal article" date="2013" name="Genome Announc.">
        <title>Complete Genome Sequence of Leifsonia xyli subsp. cynodontis Strain DSM46306, a Gram-Positive Bacterial Pathogen of Grasses.</title>
        <authorList>
            <person name="Monteiro-Vitorello C.B."/>
            <person name="Zerillo M.M."/>
            <person name="Van Sluys M.A."/>
            <person name="Camargo L.E."/>
            <person name="Kitajima J.P."/>
        </authorList>
    </citation>
    <scope>NUCLEOTIDE SEQUENCE [LARGE SCALE GENOMIC DNA]</scope>
    <source>
        <strain evidence="2 3">DSM 46306</strain>
    </source>
</reference>
<gene>
    <name evidence="2" type="ORF">O159_21130</name>
</gene>
<organism evidence="2 3">
    <name type="scientific">Leifsonia xyli subsp. cynodontis DSM 46306</name>
    <dbReference type="NCBI Taxonomy" id="1389489"/>
    <lineage>
        <taxon>Bacteria</taxon>
        <taxon>Bacillati</taxon>
        <taxon>Actinomycetota</taxon>
        <taxon>Actinomycetes</taxon>
        <taxon>Micrococcales</taxon>
        <taxon>Microbacteriaceae</taxon>
        <taxon>Leifsonia</taxon>
    </lineage>
</organism>
<dbReference type="EMBL" id="CP006734">
    <property type="protein sequence ID" value="AGW42095.1"/>
    <property type="molecule type" value="Genomic_DNA"/>
</dbReference>
<dbReference type="STRING" id="1389489.O159_21130"/>
<evidence type="ECO:0000313" key="3">
    <source>
        <dbReference type="Proteomes" id="UP000016743"/>
    </source>
</evidence>
<evidence type="ECO:0008006" key="4">
    <source>
        <dbReference type="Google" id="ProtNLM"/>
    </source>
</evidence>
<proteinExistence type="predicted"/>
<evidence type="ECO:0000313" key="2">
    <source>
        <dbReference type="EMBL" id="AGW42095.1"/>
    </source>
</evidence>
<protein>
    <recommendedName>
        <fullName evidence="4">MFS transporter</fullName>
    </recommendedName>
</protein>
<feature type="transmembrane region" description="Helical" evidence="1">
    <location>
        <begin position="28"/>
        <end position="56"/>
    </location>
</feature>
<dbReference type="PATRIC" id="fig|1389489.3.peg.2026"/>
<sequence length="72" mass="7566">MSSPAPTGFIDAQAAAGTETMNPRARRFLARLTGVTAGGMFIDGYVFAVIGVTIALRTFQAELGVDAFWLGI</sequence>
<name>U3P730_LEIXC</name>
<accession>U3P730</accession>
<evidence type="ECO:0000256" key="1">
    <source>
        <dbReference type="SAM" id="Phobius"/>
    </source>
</evidence>
<dbReference type="KEGG" id="lxy:O159_21130"/>
<dbReference type="HOGENOM" id="CLU_2717456_0_0_11"/>